<dbReference type="SMART" id="SM00612">
    <property type="entry name" value="Kelch"/>
    <property type="match status" value="6"/>
</dbReference>
<dbReference type="SMART" id="SM00225">
    <property type="entry name" value="BTB"/>
    <property type="match status" value="1"/>
</dbReference>
<dbReference type="AlphaFoldDB" id="A0A6A4TGT4"/>
<dbReference type="PANTHER" id="PTHR45632">
    <property type="entry name" value="LD33804P"/>
    <property type="match status" value="1"/>
</dbReference>
<dbReference type="SUPFAM" id="SSF54695">
    <property type="entry name" value="POZ domain"/>
    <property type="match status" value="1"/>
</dbReference>
<name>A0A6A4TGT4_SCOMX</name>
<dbReference type="PANTHER" id="PTHR45632:SF5">
    <property type="entry name" value="KELCH-LIKE PROTEIN 22"/>
    <property type="match status" value="1"/>
</dbReference>
<dbReference type="FunFam" id="1.25.40.420:FF:000001">
    <property type="entry name" value="Kelch-like family member 12"/>
    <property type="match status" value="1"/>
</dbReference>
<evidence type="ECO:0000313" key="4">
    <source>
        <dbReference type="EMBL" id="KAF0045153.1"/>
    </source>
</evidence>
<organism evidence="4 5">
    <name type="scientific">Scophthalmus maximus</name>
    <name type="common">Turbot</name>
    <name type="synonym">Psetta maxima</name>
    <dbReference type="NCBI Taxonomy" id="52904"/>
    <lineage>
        <taxon>Eukaryota</taxon>
        <taxon>Metazoa</taxon>
        <taxon>Chordata</taxon>
        <taxon>Craniata</taxon>
        <taxon>Vertebrata</taxon>
        <taxon>Euteleostomi</taxon>
        <taxon>Actinopterygii</taxon>
        <taxon>Neopterygii</taxon>
        <taxon>Teleostei</taxon>
        <taxon>Neoteleostei</taxon>
        <taxon>Acanthomorphata</taxon>
        <taxon>Carangaria</taxon>
        <taxon>Pleuronectiformes</taxon>
        <taxon>Pleuronectoidei</taxon>
        <taxon>Scophthalmidae</taxon>
        <taxon>Scophthalmus</taxon>
    </lineage>
</organism>
<dbReference type="InterPro" id="IPR015915">
    <property type="entry name" value="Kelch-typ_b-propeller"/>
</dbReference>
<evidence type="ECO:0000256" key="1">
    <source>
        <dbReference type="ARBA" id="ARBA00022441"/>
    </source>
</evidence>
<keyword evidence="2" id="KW-0677">Repeat</keyword>
<dbReference type="CDD" id="cd18476">
    <property type="entry name" value="BACK_KLHL38"/>
    <property type="match status" value="1"/>
</dbReference>
<gene>
    <name evidence="4" type="ORF">F2P81_001682</name>
</gene>
<dbReference type="Gene3D" id="1.25.40.420">
    <property type="match status" value="1"/>
</dbReference>
<dbReference type="Pfam" id="PF00651">
    <property type="entry name" value="BTB"/>
    <property type="match status" value="1"/>
</dbReference>
<reference evidence="4 5" key="1">
    <citation type="submission" date="2019-06" db="EMBL/GenBank/DDBJ databases">
        <title>Draft genomes of female and male turbot (Scophthalmus maximus).</title>
        <authorList>
            <person name="Xu H."/>
            <person name="Xu X.-W."/>
            <person name="Shao C."/>
            <person name="Chen S."/>
        </authorList>
    </citation>
    <scope>NUCLEOTIDE SEQUENCE [LARGE SCALE GENOMIC DNA]</scope>
    <source>
        <strain evidence="4">Ysfricsl-2016a</strain>
        <tissue evidence="4">Blood</tissue>
    </source>
</reference>
<dbReference type="PIRSF" id="PIRSF037037">
    <property type="entry name" value="Kelch-like_protein_gigaxonin"/>
    <property type="match status" value="1"/>
</dbReference>
<dbReference type="InterPro" id="IPR000210">
    <property type="entry name" value="BTB/POZ_dom"/>
</dbReference>
<dbReference type="SUPFAM" id="SSF117281">
    <property type="entry name" value="Kelch motif"/>
    <property type="match status" value="1"/>
</dbReference>
<dbReference type="InterPro" id="IPR030568">
    <property type="entry name" value="KLHL38_BACK"/>
</dbReference>
<dbReference type="EMBL" id="VEVO01000002">
    <property type="protein sequence ID" value="KAF0045153.1"/>
    <property type="molecule type" value="Genomic_DNA"/>
</dbReference>
<dbReference type="Gene3D" id="2.120.10.80">
    <property type="entry name" value="Kelch-type beta propeller"/>
    <property type="match status" value="2"/>
</dbReference>
<dbReference type="InterPro" id="IPR006652">
    <property type="entry name" value="Kelch_1"/>
</dbReference>
<keyword evidence="1" id="KW-0880">Kelch repeat</keyword>
<feature type="domain" description="BTB" evidence="3">
    <location>
        <begin position="108"/>
        <end position="175"/>
    </location>
</feature>
<protein>
    <recommendedName>
        <fullName evidence="3">BTB domain-containing protein</fullName>
    </recommendedName>
</protein>
<dbReference type="Gene3D" id="3.30.710.10">
    <property type="entry name" value="Potassium Channel Kv1.1, Chain A"/>
    <property type="match status" value="1"/>
</dbReference>
<dbReference type="InterPro" id="IPR011333">
    <property type="entry name" value="SKP1/BTB/POZ_sf"/>
</dbReference>
<dbReference type="SMART" id="SM00875">
    <property type="entry name" value="BACK"/>
    <property type="match status" value="1"/>
</dbReference>
<dbReference type="Proteomes" id="UP000438429">
    <property type="component" value="Unassembled WGS sequence"/>
</dbReference>
<dbReference type="InterPro" id="IPR056737">
    <property type="entry name" value="Beta-prop_ATRN-MKLN-like"/>
</dbReference>
<comment type="caution">
    <text evidence="4">The sequence shown here is derived from an EMBL/GenBank/DDBJ whole genome shotgun (WGS) entry which is preliminary data.</text>
</comment>
<dbReference type="InterPro" id="IPR017096">
    <property type="entry name" value="BTB-kelch_protein"/>
</dbReference>
<dbReference type="InterPro" id="IPR011705">
    <property type="entry name" value="BACK"/>
</dbReference>
<evidence type="ECO:0000259" key="3">
    <source>
        <dbReference type="PROSITE" id="PS50097"/>
    </source>
</evidence>
<dbReference type="PROSITE" id="PS50097">
    <property type="entry name" value="BTB"/>
    <property type="match status" value="1"/>
</dbReference>
<sequence length="664" mass="75472">MSYFARLVFLWTNTTGRSLSDIAFSGTTVTTTKSPASFDPSPALRNGQTNVLPHCGMCCSAEAATIVNEIDPFHMARPVVNVFHYKDKEQSSNLLLQLNRLRQEKILTDVSLCSENTEIPCHRNVLVSSSPYFRAMFCNNFIERQQSKVALKGITATILSSIVDYVYTGLIIISIDVVLPLMQAASMLQYGRLFEACSSFLQEQLSPDNCLSMIRLSELMSCNTLRDKAKEMAMESFSDVSASEDLCELSLPELMGYLEDDGLCAEEEQVFETLVAWIHHDPLSRRGAISDLFKKVRLRHIHPTYLFQFIASDPLIQSSTLCSELIESVRRLMFSVNTKCFADTAVDFRPLWVAPRRYTYNDTMVVVGGRKNNEQTSREALVFDERSQKWQCLAKLPIRLYKASYVALHSVLYVIGGLTTNTKYSQVSTTVYTLSLKTNQWRTAEPMLEPRFAHQSVSYLHFIFVLGGLGPDRRVTDSVERYNSMFNQWESMAPMPEVVLHPAVAATNQRIYMFGGEDSMQNPVRLIQVYHIARNMWSKMENRTVKNVSAPAAIMDDKIYIIGGYTRRMIAYDTKANRFIKCANLKERRMHHSATVLNNQLYVTGGRYINGHDIIEDSDNFECYDPKTDTWTSKGTLPYKVFDHGFLTLTCVSQTWAKSSPTKR</sequence>
<proteinExistence type="predicted"/>
<evidence type="ECO:0000256" key="2">
    <source>
        <dbReference type="ARBA" id="ARBA00022737"/>
    </source>
</evidence>
<accession>A0A6A4TGT4</accession>
<evidence type="ECO:0000313" key="5">
    <source>
        <dbReference type="Proteomes" id="UP000438429"/>
    </source>
</evidence>
<dbReference type="Pfam" id="PF24981">
    <property type="entry name" value="Beta-prop_ATRN-LZTR1"/>
    <property type="match status" value="1"/>
</dbReference>
<dbReference type="Pfam" id="PF07707">
    <property type="entry name" value="BACK"/>
    <property type="match status" value="1"/>
</dbReference>